<dbReference type="NCBIfam" id="TIGR00706">
    <property type="entry name" value="SppA_dom"/>
    <property type="match status" value="1"/>
</dbReference>
<dbReference type="SUPFAM" id="SSF52096">
    <property type="entry name" value="ClpP/crotonase"/>
    <property type="match status" value="1"/>
</dbReference>
<keyword evidence="4" id="KW-0720">Serine protease</keyword>
<dbReference type="Pfam" id="PF01343">
    <property type="entry name" value="Peptidase_S49"/>
    <property type="match status" value="1"/>
</dbReference>
<name>A0ABT5X062_9ENTE</name>
<dbReference type="CDD" id="cd07023">
    <property type="entry name" value="S49_Sppa_N_C"/>
    <property type="match status" value="1"/>
</dbReference>
<evidence type="ECO:0000313" key="7">
    <source>
        <dbReference type="Proteomes" id="UP001147148"/>
    </source>
</evidence>
<dbReference type="InterPro" id="IPR002142">
    <property type="entry name" value="Peptidase_S49"/>
</dbReference>
<dbReference type="EMBL" id="JAPDSH010000002">
    <property type="protein sequence ID" value="MDF0479395.1"/>
    <property type="molecule type" value="Genomic_DNA"/>
</dbReference>
<protein>
    <submittedName>
        <fullName evidence="6">Signal peptide peptidase SppA</fullName>
    </submittedName>
</protein>
<evidence type="ECO:0000256" key="3">
    <source>
        <dbReference type="ARBA" id="ARBA00022801"/>
    </source>
</evidence>
<comment type="similarity">
    <text evidence="1">Belongs to the peptidase S49 family.</text>
</comment>
<dbReference type="PANTHER" id="PTHR42987">
    <property type="entry name" value="PEPTIDASE S49"/>
    <property type="match status" value="1"/>
</dbReference>
<evidence type="ECO:0000256" key="4">
    <source>
        <dbReference type="ARBA" id="ARBA00022825"/>
    </source>
</evidence>
<dbReference type="Proteomes" id="UP001147148">
    <property type="component" value="Unassembled WGS sequence"/>
</dbReference>
<keyword evidence="7" id="KW-1185">Reference proteome</keyword>
<proteinExistence type="inferred from homology"/>
<dbReference type="Gene3D" id="3.90.226.10">
    <property type="entry name" value="2-enoyl-CoA Hydratase, Chain A, domain 1"/>
    <property type="match status" value="2"/>
</dbReference>
<evidence type="ECO:0000259" key="5">
    <source>
        <dbReference type="Pfam" id="PF01343"/>
    </source>
</evidence>
<gene>
    <name evidence="6" type="primary">sppA</name>
    <name evidence="6" type="ORF">OL233_03755</name>
</gene>
<dbReference type="InterPro" id="IPR047272">
    <property type="entry name" value="S49_SppA_C"/>
</dbReference>
<keyword evidence="2" id="KW-0645">Protease</keyword>
<evidence type="ECO:0000256" key="1">
    <source>
        <dbReference type="ARBA" id="ARBA00008683"/>
    </source>
</evidence>
<dbReference type="InterPro" id="IPR029045">
    <property type="entry name" value="ClpP/crotonase-like_dom_sf"/>
</dbReference>
<evidence type="ECO:0000313" key="6">
    <source>
        <dbReference type="EMBL" id="MDF0479395.1"/>
    </source>
</evidence>
<evidence type="ECO:0000256" key="2">
    <source>
        <dbReference type="ARBA" id="ARBA00022670"/>
    </source>
</evidence>
<dbReference type="InterPro" id="IPR004635">
    <property type="entry name" value="Pept_S49_SppA"/>
</dbReference>
<feature type="domain" description="Peptidase S49" evidence="5">
    <location>
        <begin position="122"/>
        <end position="274"/>
    </location>
</feature>
<keyword evidence="3" id="KW-0378">Hydrolase</keyword>
<dbReference type="RefSeq" id="WP_275471031.1">
    <property type="nucleotide sequence ID" value="NZ_JAPDSH010000002.1"/>
</dbReference>
<comment type="caution">
    <text evidence="6">The sequence shown here is derived from an EMBL/GenBank/DDBJ whole genome shotgun (WGS) entry which is preliminary data.</text>
</comment>
<reference evidence="6" key="1">
    <citation type="submission" date="2022-10" db="EMBL/GenBank/DDBJ databases">
        <title>Vagococcus sp. isolated from poultry meat.</title>
        <authorList>
            <person name="Johansson P."/>
            <person name="Bjorkroth J."/>
        </authorList>
    </citation>
    <scope>NUCLEOTIDE SEQUENCE</scope>
    <source>
        <strain evidence="6">PNs007</strain>
    </source>
</reference>
<dbReference type="PANTHER" id="PTHR42987:SF7">
    <property type="entry name" value="SIGNAL PEPTIDE PEPTIDASE SPPA-RELATED"/>
    <property type="match status" value="1"/>
</dbReference>
<organism evidence="6 7">
    <name type="scientific">Vagococcus proximus</name>
    <dbReference type="NCBI Taxonomy" id="2991417"/>
    <lineage>
        <taxon>Bacteria</taxon>
        <taxon>Bacillati</taxon>
        <taxon>Bacillota</taxon>
        <taxon>Bacilli</taxon>
        <taxon>Lactobacillales</taxon>
        <taxon>Enterococcaceae</taxon>
        <taxon>Vagococcus</taxon>
    </lineage>
</organism>
<accession>A0ABT5X062</accession>
<sequence>MTKKRWVAIGIAVALLVVRGFSFGSTNDSVTDVLSEDGVTEVVVTERSLDEKIALLKVDGTIGPSEEGGLFGSEGYNHDIFMSTLKKIEEDETVKGILLEVNSPGGGVYESAEISRALTHLQKDRKLPIYVSMKNMAASGGYYISAKADKIFATEETMTGSIGVIMSGLNMSGLLDKLGVKDESVKSGDLKDIGSSTRKWTEKDREVLQEMVDTSYNRFVNLISEGRSMPVEDVKKIADGRIYDGTQALENGLVDEIGFPDQALEGLRKDKKLKEASVVEYEASSKLLSGYLGKSWLGASAKKMFKNQKVDMDSIVKNSSTTEAPRLMYQYGGE</sequence>